<accession>A0A7I9Z4J6</accession>
<reference evidence="2 3" key="1">
    <citation type="journal article" date="2019" name="Emerg. Microbes Infect.">
        <title>Comprehensive subspecies identification of 175 nontuberculous mycobacteria species based on 7547 genomic profiles.</title>
        <authorList>
            <person name="Matsumoto Y."/>
            <person name="Kinjo T."/>
            <person name="Motooka D."/>
            <person name="Nabeya D."/>
            <person name="Jung N."/>
            <person name="Uechi K."/>
            <person name="Horii T."/>
            <person name="Iida T."/>
            <person name="Fujita J."/>
            <person name="Nakamura S."/>
        </authorList>
    </citation>
    <scope>NUCLEOTIDE SEQUENCE [LARGE SCALE GENOMIC DNA]</scope>
    <source>
        <strain evidence="2 3">JCM 30726</strain>
    </source>
</reference>
<gene>
    <name evidence="2" type="ORF">MTIM_17630</name>
</gene>
<proteinExistence type="predicted"/>
<keyword evidence="3" id="KW-1185">Reference proteome</keyword>
<evidence type="ECO:0008006" key="4">
    <source>
        <dbReference type="Google" id="ProtNLM"/>
    </source>
</evidence>
<evidence type="ECO:0000256" key="1">
    <source>
        <dbReference type="SAM" id="Phobius"/>
    </source>
</evidence>
<organism evidence="2 3">
    <name type="scientific">Mycobacterium timonense</name>
    <dbReference type="NCBI Taxonomy" id="701043"/>
    <lineage>
        <taxon>Bacteria</taxon>
        <taxon>Bacillati</taxon>
        <taxon>Actinomycetota</taxon>
        <taxon>Actinomycetes</taxon>
        <taxon>Mycobacteriales</taxon>
        <taxon>Mycobacteriaceae</taxon>
        <taxon>Mycobacterium</taxon>
        <taxon>Mycobacterium avium complex (MAC)</taxon>
    </lineage>
</organism>
<dbReference type="AlphaFoldDB" id="A0A7I9Z4J6"/>
<dbReference type="EMBL" id="BLLA01000001">
    <property type="protein sequence ID" value="GFG95884.1"/>
    <property type="molecule type" value="Genomic_DNA"/>
</dbReference>
<evidence type="ECO:0000313" key="3">
    <source>
        <dbReference type="Proteomes" id="UP000465301"/>
    </source>
</evidence>
<keyword evidence="1" id="KW-0812">Transmembrane</keyword>
<feature type="transmembrane region" description="Helical" evidence="1">
    <location>
        <begin position="42"/>
        <end position="63"/>
    </location>
</feature>
<feature type="transmembrane region" description="Helical" evidence="1">
    <location>
        <begin position="72"/>
        <end position="91"/>
    </location>
</feature>
<dbReference type="Proteomes" id="UP000465301">
    <property type="component" value="Unassembled WGS sequence"/>
</dbReference>
<keyword evidence="1" id="KW-0472">Membrane</keyword>
<feature type="transmembrane region" description="Helical" evidence="1">
    <location>
        <begin position="12"/>
        <end position="30"/>
    </location>
</feature>
<dbReference type="RefSeq" id="WP_244324283.1">
    <property type="nucleotide sequence ID" value="NZ_BLLA01000001.1"/>
</dbReference>
<keyword evidence="1" id="KW-1133">Transmembrane helix</keyword>
<evidence type="ECO:0000313" key="2">
    <source>
        <dbReference type="EMBL" id="GFG95884.1"/>
    </source>
</evidence>
<sequence length="150" mass="15982">MSDNETAVPAQRAVATAMIGFVAAFSLHAIDHFRRGMSASPPAVMVGGTIQGLIVIIALALIMRGHPGARRAAIVVGFGSATLFVYAHVLPTFLPDYQDSFTSGPRINVTWFSWLSAVGEIGAGLILGFVGLRARRRPDVEQPARPREIA</sequence>
<comment type="caution">
    <text evidence="2">The sequence shown here is derived from an EMBL/GenBank/DDBJ whole genome shotgun (WGS) entry which is preliminary data.</text>
</comment>
<protein>
    <recommendedName>
        <fullName evidence="4">Integral membrane protein</fullName>
    </recommendedName>
</protein>
<name>A0A7I9Z4J6_9MYCO</name>
<feature type="transmembrane region" description="Helical" evidence="1">
    <location>
        <begin position="111"/>
        <end position="132"/>
    </location>
</feature>